<feature type="compositionally biased region" description="Low complexity" evidence="7">
    <location>
        <begin position="939"/>
        <end position="951"/>
    </location>
</feature>
<keyword evidence="5" id="KW-0418">Kinase</keyword>
<reference evidence="8 9" key="1">
    <citation type="journal article" date="2023" name="Commun. Biol.">
        <title>Reorganization of the ancestral sex-determining regions during the evolution of trioecy in Pleodorina starrii.</title>
        <authorList>
            <person name="Takahashi K."/>
            <person name="Suzuki S."/>
            <person name="Kawai-Toyooka H."/>
            <person name="Yamamoto K."/>
            <person name="Hamaji T."/>
            <person name="Ootsuki R."/>
            <person name="Yamaguchi H."/>
            <person name="Kawachi M."/>
            <person name="Higashiyama T."/>
            <person name="Nozaki H."/>
        </authorList>
    </citation>
    <scope>NUCLEOTIDE SEQUENCE [LARGE SCALE GENOMIC DNA]</scope>
    <source>
        <strain evidence="8 9">NIES-4479</strain>
    </source>
</reference>
<comment type="caution">
    <text evidence="8">The sequence shown here is derived from an EMBL/GenBank/DDBJ whole genome shotgun (WGS) entry which is preliminary data.</text>
</comment>
<dbReference type="InterPro" id="IPR033690">
    <property type="entry name" value="Adenylat_kinase_CS"/>
</dbReference>
<dbReference type="EMBL" id="BRXU01000047">
    <property type="protein sequence ID" value="GLC61508.1"/>
    <property type="molecule type" value="Genomic_DNA"/>
</dbReference>
<feature type="region of interest" description="Disordered" evidence="7">
    <location>
        <begin position="922"/>
        <end position="963"/>
    </location>
</feature>
<evidence type="ECO:0000313" key="8">
    <source>
        <dbReference type="EMBL" id="GLC61508.1"/>
    </source>
</evidence>
<dbReference type="EC" id="2.7.4.3" evidence="2"/>
<feature type="compositionally biased region" description="Gly residues" evidence="7">
    <location>
        <begin position="1212"/>
        <end position="1221"/>
    </location>
</feature>
<feature type="compositionally biased region" description="Pro residues" evidence="7">
    <location>
        <begin position="496"/>
        <end position="505"/>
    </location>
</feature>
<keyword evidence="4" id="KW-0547">Nucleotide-binding</keyword>
<dbReference type="SUPFAM" id="SSF52540">
    <property type="entry name" value="P-loop containing nucleoside triphosphate hydrolases"/>
    <property type="match status" value="1"/>
</dbReference>
<evidence type="ECO:0000256" key="7">
    <source>
        <dbReference type="SAM" id="MobiDB-lite"/>
    </source>
</evidence>
<dbReference type="PANTHER" id="PTHR23359">
    <property type="entry name" value="NUCLEOTIDE KINASE"/>
    <property type="match status" value="1"/>
</dbReference>
<dbReference type="GO" id="GO:0004017">
    <property type="term" value="F:AMP kinase activity"/>
    <property type="evidence" value="ECO:0007669"/>
    <property type="project" value="UniProtKB-EC"/>
</dbReference>
<gene>
    <name evidence="8" type="primary">PLEST012140</name>
    <name evidence="8" type="ORF">PLESTB_001764100</name>
</gene>
<feature type="compositionally biased region" description="Gly residues" evidence="7">
    <location>
        <begin position="174"/>
        <end position="189"/>
    </location>
</feature>
<evidence type="ECO:0000256" key="2">
    <source>
        <dbReference type="ARBA" id="ARBA00012955"/>
    </source>
</evidence>
<dbReference type="InterPro" id="IPR036291">
    <property type="entry name" value="NAD(P)-bd_dom_sf"/>
</dbReference>
<dbReference type="PROSITE" id="PS00113">
    <property type="entry name" value="ADENYLATE_KINASE"/>
    <property type="match status" value="1"/>
</dbReference>
<sequence>MPKNIFVYPCDSFIGRSVSKAFAAAGHAVSGVALTGANVPPSVTTIVRADDSDVAAAHRQLLLTADVVVYDLLGNERATRDAVVQLAQQPYGGREVAFVAVSSPLVWAATRPSPEAVFTSLASMGAPAAPGGEWGAGAAGGESGDDAGAAAAAAAAAAAGGDGAVDSPWAGARGRTGTGSGSGAGTGSGDGEEAAAGDAVPLGDAVAIATLFGAPLEHVLARSANTPRIAPTFRAPEDVSRRVPAASARAALAVEHLVLRATRRGRLRTAVVCPGLLYGEGEDDLTFCTAFKAAWTWQCLPTRPAAGATRPPLLVYGRGTNVLPTLHVADLASYILALTGTQQQQQPQPASAAAAAVARPATAGSPAPATPLLAPAPPSAQTVGSSVGLGLASGSVGSSLALANTTSGAPPLASGSLLSLPPLGGPAHLSNYFLVSDGSRCSQSELVAAIAAALGVGVGGGEEEGAIETVPESELHRHPPALRSRMLLDLSFATTPLPPSAPSPSSPSSSGPGWVLSRPGGLPAQLAAVAEEFRSVRSLTPMRVLVTGPPLSGKTHLARRLAARYGLAYISVPLLLAAAADPAVATTAGLSPSMDPGLLRAAQLEVAAGPSGAVNTKEREKDKEAPNPGWLQTGGRVSAKTLGALLASALADPRVTARCRGFVLDGFPRSAAQARAAFYSLQVDEAAVAALEAEQSKAAIKGHKSHKGARDMGLSANPSTPKLGGGDRGGVDAAAVAGGLAGGGAYSDVLEVPPTHRLVANPLTAPTHVIELDVGEEELRGRLAALAAAAEEAVTRVTGEAGQSSDADKKGPGTPSKKTPGGGGGAGGKGAASGVVAREVLLAAALGHNVEAGFGRRLTAYGNWRAEDAADLRSRVAAAQAAWEAERARQEAEAARLAAEASTLKAKRRRARAAAAAAAAAASGGPTVTISGEDDGDDVAAANGPDVAAAEVPPPSPPELPQHGGLVALSLGAGGATYARLPNPTSPEGPLLTIPVQPPPPAALVASGPAAATSGAAGPTSIAGTVAAAAQAVVAAAPPPPPPPLPALERSVEALLGPPHNLDGFPEPGATPPLAAAAAAPPPPPAVAAADPPAAKVGSVAVDVAAAAGSGDVAATGGPAAAAVEAGADASYAYRWRGSRGAAVRRYMLRHVIPVVTAALAEVALARTGGPVPTVAAAAAMAACSGGGAEPGSHPATPPTPAQSVPGTPGSVTGGAGGPGSSGKEALLHVARALAAAAEAAEAAFVDPYSDPSYAIQLAKIDAKAAREAARAAVAAAKAEREAAARQQQQQKQQLAGKEEEGQQQQQQKQ</sequence>
<feature type="compositionally biased region" description="Low complexity" evidence="7">
    <location>
        <begin position="1066"/>
        <end position="1079"/>
    </location>
</feature>
<feature type="region of interest" description="Disordered" evidence="7">
    <location>
        <begin position="795"/>
        <end position="830"/>
    </location>
</feature>
<protein>
    <recommendedName>
        <fullName evidence="2">adenylate kinase</fullName>
        <ecNumber evidence="2">2.7.4.3</ecNumber>
    </recommendedName>
</protein>
<evidence type="ECO:0000313" key="9">
    <source>
        <dbReference type="Proteomes" id="UP001165080"/>
    </source>
</evidence>
<feature type="region of interest" description="Disordered" evidence="7">
    <location>
        <begin position="1278"/>
        <end position="1310"/>
    </location>
</feature>
<evidence type="ECO:0000256" key="6">
    <source>
        <dbReference type="SAM" id="Coils"/>
    </source>
</evidence>
<dbReference type="Gene3D" id="3.40.50.300">
    <property type="entry name" value="P-loop containing nucleotide triphosphate hydrolases"/>
    <property type="match status" value="1"/>
</dbReference>
<feature type="region of interest" description="Disordered" evidence="7">
    <location>
        <begin position="609"/>
        <end position="633"/>
    </location>
</feature>
<feature type="region of interest" description="Disordered" evidence="7">
    <location>
        <begin position="1056"/>
        <end position="1090"/>
    </location>
</feature>
<dbReference type="Gene3D" id="3.40.50.720">
    <property type="entry name" value="NAD(P)-binding Rossmann-like Domain"/>
    <property type="match status" value="1"/>
</dbReference>
<organism evidence="8 9">
    <name type="scientific">Pleodorina starrii</name>
    <dbReference type="NCBI Taxonomy" id="330485"/>
    <lineage>
        <taxon>Eukaryota</taxon>
        <taxon>Viridiplantae</taxon>
        <taxon>Chlorophyta</taxon>
        <taxon>core chlorophytes</taxon>
        <taxon>Chlorophyceae</taxon>
        <taxon>CS clade</taxon>
        <taxon>Chlamydomonadales</taxon>
        <taxon>Volvocaceae</taxon>
        <taxon>Pleodorina</taxon>
    </lineage>
</organism>
<evidence type="ECO:0000256" key="3">
    <source>
        <dbReference type="ARBA" id="ARBA00022679"/>
    </source>
</evidence>
<evidence type="ECO:0000256" key="1">
    <source>
        <dbReference type="ARBA" id="ARBA00007220"/>
    </source>
</evidence>
<feature type="region of interest" description="Disordered" evidence="7">
    <location>
        <begin position="496"/>
        <end position="516"/>
    </location>
</feature>
<dbReference type="InterPro" id="IPR000850">
    <property type="entry name" value="Adenylat/UMP-CMP_kin"/>
</dbReference>
<keyword evidence="6" id="KW-0175">Coiled coil</keyword>
<dbReference type="InterPro" id="IPR027417">
    <property type="entry name" value="P-loop_NTPase"/>
</dbReference>
<evidence type="ECO:0000256" key="5">
    <source>
        <dbReference type="ARBA" id="ARBA00022777"/>
    </source>
</evidence>
<dbReference type="Proteomes" id="UP001165080">
    <property type="component" value="Unassembled WGS sequence"/>
</dbReference>
<dbReference type="SUPFAM" id="SSF51735">
    <property type="entry name" value="NAD(P)-binding Rossmann-fold domains"/>
    <property type="match status" value="1"/>
</dbReference>
<keyword evidence="9" id="KW-1185">Reference proteome</keyword>
<feature type="coiled-coil region" evidence="6">
    <location>
        <begin position="878"/>
        <end position="914"/>
    </location>
</feature>
<dbReference type="GO" id="GO:0005524">
    <property type="term" value="F:ATP binding"/>
    <property type="evidence" value="ECO:0007669"/>
    <property type="project" value="InterPro"/>
</dbReference>
<keyword evidence="3" id="KW-0808">Transferase</keyword>
<proteinExistence type="inferred from homology"/>
<feature type="compositionally biased region" description="Low complexity" evidence="7">
    <location>
        <begin position="1285"/>
        <end position="1296"/>
    </location>
</feature>
<accession>A0A9W6C088</accession>
<feature type="region of interest" description="Disordered" evidence="7">
    <location>
        <begin position="1186"/>
        <end position="1223"/>
    </location>
</feature>
<feature type="compositionally biased region" description="Gly residues" evidence="7">
    <location>
        <begin position="820"/>
        <end position="830"/>
    </location>
</feature>
<name>A0A9W6C088_9CHLO</name>
<comment type="similarity">
    <text evidence="1">Belongs to the adenylate kinase family.</text>
</comment>
<feature type="region of interest" description="Disordered" evidence="7">
    <location>
        <begin position="164"/>
        <end position="196"/>
    </location>
</feature>
<evidence type="ECO:0000256" key="4">
    <source>
        <dbReference type="ARBA" id="ARBA00022741"/>
    </source>
</evidence>
<feature type="compositionally biased region" description="Basic and acidic residues" evidence="7">
    <location>
        <begin position="616"/>
        <end position="625"/>
    </location>
</feature>